<protein>
    <submittedName>
        <fullName evidence="2">Uncharacterized protein</fullName>
    </submittedName>
</protein>
<organism evidence="2 3">
    <name type="scientific">Gossypium arboreum</name>
    <name type="common">Tree cotton</name>
    <name type="synonym">Gossypium nanking</name>
    <dbReference type="NCBI Taxonomy" id="29729"/>
    <lineage>
        <taxon>Eukaryota</taxon>
        <taxon>Viridiplantae</taxon>
        <taxon>Streptophyta</taxon>
        <taxon>Embryophyta</taxon>
        <taxon>Tracheophyta</taxon>
        <taxon>Spermatophyta</taxon>
        <taxon>Magnoliopsida</taxon>
        <taxon>eudicotyledons</taxon>
        <taxon>Gunneridae</taxon>
        <taxon>Pentapetalae</taxon>
        <taxon>rosids</taxon>
        <taxon>malvids</taxon>
        <taxon>Malvales</taxon>
        <taxon>Malvaceae</taxon>
        <taxon>Malvoideae</taxon>
        <taxon>Gossypium</taxon>
    </lineage>
</organism>
<feature type="compositionally biased region" description="Polar residues" evidence="1">
    <location>
        <begin position="50"/>
        <end position="59"/>
    </location>
</feature>
<evidence type="ECO:0000256" key="1">
    <source>
        <dbReference type="SAM" id="MobiDB-lite"/>
    </source>
</evidence>
<keyword evidence="3" id="KW-1185">Reference proteome</keyword>
<comment type="caution">
    <text evidence="2">The sequence shown here is derived from an EMBL/GenBank/DDBJ whole genome shotgun (WGS) entry which is preliminary data.</text>
</comment>
<name>A0ABR0N3G7_GOSAR</name>
<feature type="region of interest" description="Disordered" evidence="1">
    <location>
        <begin position="28"/>
        <end position="91"/>
    </location>
</feature>
<gene>
    <name evidence="2" type="ORF">PVK06_039639</name>
</gene>
<dbReference type="EMBL" id="JARKNE010000011">
    <property type="protein sequence ID" value="KAK5785090.1"/>
    <property type="molecule type" value="Genomic_DNA"/>
</dbReference>
<evidence type="ECO:0000313" key="3">
    <source>
        <dbReference type="Proteomes" id="UP001358586"/>
    </source>
</evidence>
<sequence>MGHYILLPEDPQSESSRWQRRNARLCRNRVPPFGNTDTDSTLNPDLEPQYETSGLSSYHSEPELEPQFPSSFEDIFGDDPEPQHSTHSGSSSYHLELDWEARTPTIEDIFSSALLVTQYLLTPDYGVYDYTTFLSTLNATPEAGLNNY</sequence>
<accession>A0ABR0N3G7</accession>
<reference evidence="2 3" key="1">
    <citation type="submission" date="2023-03" db="EMBL/GenBank/DDBJ databases">
        <title>WGS of Gossypium arboreum.</title>
        <authorList>
            <person name="Yu D."/>
        </authorList>
    </citation>
    <scope>NUCLEOTIDE SEQUENCE [LARGE SCALE GENOMIC DNA]</scope>
    <source>
        <tissue evidence="2">Leaf</tissue>
    </source>
</reference>
<evidence type="ECO:0000313" key="2">
    <source>
        <dbReference type="EMBL" id="KAK5785090.1"/>
    </source>
</evidence>
<proteinExistence type="predicted"/>
<feature type="region of interest" description="Disordered" evidence="1">
    <location>
        <begin position="1"/>
        <end position="20"/>
    </location>
</feature>
<dbReference type="Proteomes" id="UP001358586">
    <property type="component" value="Chromosome 11"/>
</dbReference>